<feature type="domain" description="ANTAR" evidence="2">
    <location>
        <begin position="42"/>
        <end position="103"/>
    </location>
</feature>
<reference evidence="3 4" key="1">
    <citation type="journal article" date="2015" name="Int. J. Syst. Evol. Microbiol.">
        <title>Amycolatopsis rhabdoformis sp. nov., an actinomycete isolated from a tropical forest soil.</title>
        <authorList>
            <person name="Souza W.R."/>
            <person name="Silva R.E."/>
            <person name="Goodfellow M."/>
            <person name="Busarakam K."/>
            <person name="Figueiro F.S."/>
            <person name="Ferreira D."/>
            <person name="Rodrigues-Filho E."/>
            <person name="Moraes L.A.B."/>
            <person name="Zucchi T.D."/>
        </authorList>
    </citation>
    <scope>NUCLEOTIDE SEQUENCE [LARGE SCALE GENOMIC DNA]</scope>
    <source>
        <strain evidence="3 4">NCIMB 14900</strain>
    </source>
</reference>
<gene>
    <name evidence="3" type="ORF">VSH64_16155</name>
</gene>
<organism evidence="3 4">
    <name type="scientific">Amycolatopsis rhabdoformis</name>
    <dbReference type="NCBI Taxonomy" id="1448059"/>
    <lineage>
        <taxon>Bacteria</taxon>
        <taxon>Bacillati</taxon>
        <taxon>Actinomycetota</taxon>
        <taxon>Actinomycetes</taxon>
        <taxon>Pseudonocardiales</taxon>
        <taxon>Pseudonocardiaceae</taxon>
        <taxon>Amycolatopsis</taxon>
    </lineage>
</organism>
<proteinExistence type="predicted"/>
<dbReference type="InterPro" id="IPR005561">
    <property type="entry name" value="ANTAR"/>
</dbReference>
<dbReference type="SUPFAM" id="SSF52172">
    <property type="entry name" value="CheY-like"/>
    <property type="match status" value="1"/>
</dbReference>
<evidence type="ECO:0000259" key="2">
    <source>
        <dbReference type="PROSITE" id="PS50921"/>
    </source>
</evidence>
<dbReference type="EMBL" id="CP142149">
    <property type="protein sequence ID" value="WSE33621.1"/>
    <property type="molecule type" value="Genomic_DNA"/>
</dbReference>
<protein>
    <submittedName>
        <fullName evidence="3">ANTAR domain-containing protein</fullName>
    </submittedName>
</protein>
<feature type="region of interest" description="Disordered" evidence="1">
    <location>
        <begin position="1"/>
        <end position="39"/>
    </location>
</feature>
<sequence length="132" mass="14148">MHDDDDDGAENWGNVMSAAEVHDREGAPAPRRAPGGGTERHVGELLVEIEQLRTALHHRGVIERAKGVLMGQRGCGPDEAFALLTKVSQETNTKLRDVAAELLDAFTAGLPGNASTSSGSRPVPRKSRQESR</sequence>
<name>A0ABZ1IHM9_9PSEU</name>
<evidence type="ECO:0000256" key="1">
    <source>
        <dbReference type="SAM" id="MobiDB-lite"/>
    </source>
</evidence>
<accession>A0ABZ1IHM9</accession>
<dbReference type="PROSITE" id="PS50921">
    <property type="entry name" value="ANTAR"/>
    <property type="match status" value="1"/>
</dbReference>
<keyword evidence="4" id="KW-1185">Reference proteome</keyword>
<feature type="region of interest" description="Disordered" evidence="1">
    <location>
        <begin position="108"/>
        <end position="132"/>
    </location>
</feature>
<dbReference type="SMART" id="SM01012">
    <property type="entry name" value="ANTAR"/>
    <property type="match status" value="1"/>
</dbReference>
<dbReference type="Proteomes" id="UP001330812">
    <property type="component" value="Chromosome"/>
</dbReference>
<dbReference type="InterPro" id="IPR036388">
    <property type="entry name" value="WH-like_DNA-bd_sf"/>
</dbReference>
<evidence type="ECO:0000313" key="4">
    <source>
        <dbReference type="Proteomes" id="UP001330812"/>
    </source>
</evidence>
<dbReference type="Gene3D" id="1.10.10.10">
    <property type="entry name" value="Winged helix-like DNA-binding domain superfamily/Winged helix DNA-binding domain"/>
    <property type="match status" value="1"/>
</dbReference>
<evidence type="ECO:0000313" key="3">
    <source>
        <dbReference type="EMBL" id="WSE33621.1"/>
    </source>
</evidence>
<dbReference type="RefSeq" id="WP_326836420.1">
    <property type="nucleotide sequence ID" value="NZ_CP142149.1"/>
</dbReference>
<dbReference type="InterPro" id="IPR011006">
    <property type="entry name" value="CheY-like_superfamily"/>
</dbReference>
<dbReference type="Pfam" id="PF03861">
    <property type="entry name" value="ANTAR"/>
    <property type="match status" value="1"/>
</dbReference>